<dbReference type="AlphaFoldDB" id="A0A816THY7"/>
<dbReference type="Proteomes" id="UP001295469">
    <property type="component" value="Chromosome A05"/>
</dbReference>
<reference evidence="1" key="1">
    <citation type="submission" date="2021-01" db="EMBL/GenBank/DDBJ databases">
        <authorList>
            <consortium name="Genoscope - CEA"/>
            <person name="William W."/>
        </authorList>
    </citation>
    <scope>NUCLEOTIDE SEQUENCE</scope>
</reference>
<accession>A0A816THY7</accession>
<gene>
    <name evidence="1" type="ORF">DARMORV10_A05P16400.1</name>
</gene>
<organism evidence="1">
    <name type="scientific">Brassica napus</name>
    <name type="common">Rape</name>
    <dbReference type="NCBI Taxonomy" id="3708"/>
    <lineage>
        <taxon>Eukaryota</taxon>
        <taxon>Viridiplantae</taxon>
        <taxon>Streptophyta</taxon>
        <taxon>Embryophyta</taxon>
        <taxon>Tracheophyta</taxon>
        <taxon>Spermatophyta</taxon>
        <taxon>Magnoliopsida</taxon>
        <taxon>eudicotyledons</taxon>
        <taxon>Gunneridae</taxon>
        <taxon>Pentapetalae</taxon>
        <taxon>rosids</taxon>
        <taxon>malvids</taxon>
        <taxon>Brassicales</taxon>
        <taxon>Brassicaceae</taxon>
        <taxon>Brassiceae</taxon>
        <taxon>Brassica</taxon>
    </lineage>
</organism>
<dbReference type="EMBL" id="HG994359">
    <property type="protein sequence ID" value="CAF2096911.1"/>
    <property type="molecule type" value="Genomic_DNA"/>
</dbReference>
<evidence type="ECO:0000313" key="1">
    <source>
        <dbReference type="EMBL" id="CAF2096911.1"/>
    </source>
</evidence>
<protein>
    <submittedName>
        <fullName evidence="1">(rape) hypothetical protein</fullName>
    </submittedName>
</protein>
<sequence>MDMEFSEHKQRIERKLEVEECKVKTMQYGDGGAVASIRGGSLAGAGDTVFRSAC</sequence>
<proteinExistence type="predicted"/>
<name>A0A816THY7_BRANA</name>